<feature type="domain" description="CBS" evidence="4">
    <location>
        <begin position="96"/>
        <end position="152"/>
    </location>
</feature>
<evidence type="ECO:0000256" key="2">
    <source>
        <dbReference type="PROSITE-ProRule" id="PRU00703"/>
    </source>
</evidence>
<dbReference type="OrthoDB" id="5801368at2"/>
<dbReference type="InterPro" id="IPR000644">
    <property type="entry name" value="CBS_dom"/>
</dbReference>
<evidence type="ECO:0000256" key="3">
    <source>
        <dbReference type="SAM" id="MobiDB-lite"/>
    </source>
</evidence>
<keyword evidence="6" id="KW-1185">Reference proteome</keyword>
<dbReference type="AlphaFoldDB" id="D0KZN5"/>
<feature type="region of interest" description="Disordered" evidence="3">
    <location>
        <begin position="21"/>
        <end position="67"/>
    </location>
</feature>
<dbReference type="CDD" id="cd02205">
    <property type="entry name" value="CBS_pair_SF"/>
    <property type="match status" value="1"/>
</dbReference>
<protein>
    <submittedName>
        <fullName evidence="5">CBS domain containing protein</fullName>
    </submittedName>
</protein>
<dbReference type="eggNOG" id="COG0517">
    <property type="taxonomic scope" value="Bacteria"/>
</dbReference>
<dbReference type="InterPro" id="IPR051257">
    <property type="entry name" value="Diverse_CBS-Domain"/>
</dbReference>
<reference evidence="5 6" key="1">
    <citation type="submission" date="2009-10" db="EMBL/GenBank/DDBJ databases">
        <title>Complete sequence of Halothiobacillus neapolitanus c2.</title>
        <authorList>
            <consortium name="US DOE Joint Genome Institute"/>
            <person name="Lucas S."/>
            <person name="Copeland A."/>
            <person name="Lapidus A."/>
            <person name="Glavina del Rio T."/>
            <person name="Tice H."/>
            <person name="Bruce D."/>
            <person name="Goodwin L."/>
            <person name="Pitluck S."/>
            <person name="Davenport K."/>
            <person name="Brettin T."/>
            <person name="Detter J.C."/>
            <person name="Han C."/>
            <person name="Tapia R."/>
            <person name="Larimer F."/>
            <person name="Land M."/>
            <person name="Hauser L."/>
            <person name="Kyrpides N."/>
            <person name="Mikhailova N."/>
            <person name="Kerfeld C."/>
            <person name="Cannon G."/>
            <person name="Heinhort S."/>
        </authorList>
    </citation>
    <scope>NUCLEOTIDE SEQUENCE [LARGE SCALE GENOMIC DNA]</scope>
    <source>
        <strain evidence="6">ATCC 23641 / c2</strain>
    </source>
</reference>
<sequence length="221" mass="24035">MSFIVFGPGISDHLTLNQALSPSAMPSQPQAVVPTNSTRRVQDTDEDHSGHDPRREELQGELADGAAPRTSAIGAYESVRHAQKELGPVQFAEQIMTSPVLSLMPDAPISEFRALITRRKIGLVPLIDAQKKLVGIVTKGDLTRQRVRFTDLAPRPVSTIGTPNVLTATTNTNIRELARVLLARDIRGLPIVNDIGDVVGVVTRGDILRALVNYAPLELWL</sequence>
<dbReference type="PANTHER" id="PTHR43080">
    <property type="entry name" value="CBS DOMAIN-CONTAINING PROTEIN CBSX3, MITOCHONDRIAL"/>
    <property type="match status" value="1"/>
</dbReference>
<dbReference type="Gene3D" id="3.10.580.10">
    <property type="entry name" value="CBS-domain"/>
    <property type="match status" value="2"/>
</dbReference>
<dbReference type="PROSITE" id="PS51371">
    <property type="entry name" value="CBS"/>
    <property type="match status" value="2"/>
</dbReference>
<dbReference type="Pfam" id="PF00571">
    <property type="entry name" value="CBS"/>
    <property type="match status" value="2"/>
</dbReference>
<evidence type="ECO:0000313" key="6">
    <source>
        <dbReference type="Proteomes" id="UP000009102"/>
    </source>
</evidence>
<organism evidence="5 6">
    <name type="scientific">Halothiobacillus neapolitanus (strain ATCC 23641 / DSM 15147 / CIP 104769 / NCIMB 8539 / c2)</name>
    <name type="common">Thiobacillus neapolitanus</name>
    <dbReference type="NCBI Taxonomy" id="555778"/>
    <lineage>
        <taxon>Bacteria</taxon>
        <taxon>Pseudomonadati</taxon>
        <taxon>Pseudomonadota</taxon>
        <taxon>Gammaproteobacteria</taxon>
        <taxon>Chromatiales</taxon>
        <taxon>Halothiobacillaceae</taxon>
        <taxon>Halothiobacillus</taxon>
    </lineage>
</organism>
<dbReference type="InterPro" id="IPR046342">
    <property type="entry name" value="CBS_dom_sf"/>
</dbReference>
<dbReference type="Proteomes" id="UP000009102">
    <property type="component" value="Chromosome"/>
</dbReference>
<evidence type="ECO:0000259" key="4">
    <source>
        <dbReference type="PROSITE" id="PS51371"/>
    </source>
</evidence>
<evidence type="ECO:0000256" key="1">
    <source>
        <dbReference type="ARBA" id="ARBA00023122"/>
    </source>
</evidence>
<feature type="compositionally biased region" description="Basic and acidic residues" evidence="3">
    <location>
        <begin position="40"/>
        <end position="58"/>
    </location>
</feature>
<dbReference type="SMART" id="SM00116">
    <property type="entry name" value="CBS"/>
    <property type="match status" value="2"/>
</dbReference>
<accession>D0KZN5</accession>
<gene>
    <name evidence="5" type="ordered locus">Hneap_1072</name>
</gene>
<evidence type="ECO:0000313" key="5">
    <source>
        <dbReference type="EMBL" id="ACX95908.1"/>
    </source>
</evidence>
<dbReference type="SUPFAM" id="SSF54631">
    <property type="entry name" value="CBS-domain pair"/>
    <property type="match status" value="1"/>
</dbReference>
<dbReference type="EMBL" id="CP001801">
    <property type="protein sequence ID" value="ACX95908.1"/>
    <property type="molecule type" value="Genomic_DNA"/>
</dbReference>
<feature type="domain" description="CBS" evidence="4">
    <location>
        <begin position="161"/>
        <end position="219"/>
    </location>
</feature>
<proteinExistence type="predicted"/>
<dbReference type="RefSeq" id="WP_012823944.1">
    <property type="nucleotide sequence ID" value="NC_013422.1"/>
</dbReference>
<keyword evidence="1 2" id="KW-0129">CBS domain</keyword>
<dbReference type="STRING" id="555778.Hneap_1072"/>
<name>D0KZN5_HALNC</name>
<dbReference type="PANTHER" id="PTHR43080:SF2">
    <property type="entry name" value="CBS DOMAIN-CONTAINING PROTEIN"/>
    <property type="match status" value="1"/>
</dbReference>
<dbReference type="KEGG" id="hna:Hneap_1072"/>
<dbReference type="HOGENOM" id="CLU_1249182_0_0_6"/>
<feature type="compositionally biased region" description="Polar residues" evidence="3">
    <location>
        <begin position="21"/>
        <end position="39"/>
    </location>
</feature>